<keyword evidence="4 6" id="KW-1133">Transmembrane helix</keyword>
<dbReference type="Proteomes" id="UP000288351">
    <property type="component" value="Unassembled WGS sequence"/>
</dbReference>
<evidence type="ECO:0000259" key="7">
    <source>
        <dbReference type="Pfam" id="PF12696"/>
    </source>
</evidence>
<accession>Q5NUT3</accession>
<gene>
    <name evidence="8" type="primary">ORF585</name>
    <name evidence="9" type="ORF">SALB_00699</name>
</gene>
<dbReference type="PANTHER" id="PTHR37937:SF1">
    <property type="entry name" value="CONJUGATIVE TRANSFER: DNA TRANSPORT"/>
    <property type="match status" value="1"/>
</dbReference>
<feature type="transmembrane region" description="Helical" evidence="6">
    <location>
        <begin position="12"/>
        <end position="33"/>
    </location>
</feature>
<dbReference type="AlphaFoldDB" id="Q5NUT3"/>
<comment type="subcellular location">
    <subcellularLocation>
        <location evidence="1">Cell membrane</location>
        <topology evidence="1">Multi-pass membrane protein</topology>
    </subcellularLocation>
</comment>
<evidence type="ECO:0000256" key="1">
    <source>
        <dbReference type="ARBA" id="ARBA00004651"/>
    </source>
</evidence>
<keyword evidence="3 6" id="KW-0812">Transmembrane</keyword>
<dbReference type="GO" id="GO:0005886">
    <property type="term" value="C:plasma membrane"/>
    <property type="evidence" value="ECO:0007669"/>
    <property type="project" value="UniProtKB-SubCell"/>
</dbReference>
<dbReference type="RefSeq" id="WP_011242302.1">
    <property type="nucleotide sequence ID" value="NC_006571.1"/>
</dbReference>
<evidence type="ECO:0000256" key="2">
    <source>
        <dbReference type="ARBA" id="ARBA00022475"/>
    </source>
</evidence>
<feature type="domain" description="TraD/TraG TraM recognition site" evidence="7">
    <location>
        <begin position="416"/>
        <end position="534"/>
    </location>
</feature>
<dbReference type="EMBL" id="AB058947">
    <property type="protein sequence ID" value="BAD80776.1"/>
    <property type="molecule type" value="Genomic_DNA"/>
</dbReference>
<evidence type="ECO:0000313" key="10">
    <source>
        <dbReference type="Proteomes" id="UP000288351"/>
    </source>
</evidence>
<keyword evidence="2" id="KW-1003">Cell membrane</keyword>
<reference evidence="8" key="1">
    <citation type="submission" date="2001-03" db="EMBL/GenBank/DDBJ databases">
        <title>Complete Sequence of the Plasmid pNO33 from Streptomyces albulus IFO14147.</title>
        <authorList>
            <person name="Kawai T."/>
            <person name="Inouye S."/>
        </authorList>
    </citation>
    <scope>NUCLEOTIDE SEQUENCE</scope>
    <source>
        <strain evidence="8">IFO 14147</strain>
        <plasmid evidence="8">pNO33</plasmid>
    </source>
</reference>
<name>Q5NUT3_STRNR</name>
<evidence type="ECO:0000256" key="4">
    <source>
        <dbReference type="ARBA" id="ARBA00022989"/>
    </source>
</evidence>
<dbReference type="Gene3D" id="3.40.50.300">
    <property type="entry name" value="P-loop containing nucleotide triphosphate hydrolases"/>
    <property type="match status" value="1"/>
</dbReference>
<dbReference type="InterPro" id="IPR027417">
    <property type="entry name" value="P-loop_NTPase"/>
</dbReference>
<dbReference type="PANTHER" id="PTHR37937">
    <property type="entry name" value="CONJUGATIVE TRANSFER: DNA TRANSPORT"/>
    <property type="match status" value="1"/>
</dbReference>
<reference evidence="9 10" key="2">
    <citation type="journal article" date="2019" name="Microbiol. Resour. Announc.">
        <title>Draft Genome Sequence of the Most Traditional epsilon-Poly-l-Lysine Producer, Streptomyces albulus NBRC14147.</title>
        <authorList>
            <person name="Yamanaka K."/>
            <person name="Hamano Y."/>
        </authorList>
    </citation>
    <scope>NUCLEOTIDE SEQUENCE [LARGE SCALE GENOMIC DNA]</scope>
    <source>
        <strain evidence="9 10">NBRC 14147</strain>
    </source>
</reference>
<geneLocation type="plasmid" evidence="8">
    <name>pNO33</name>
</geneLocation>
<proteinExistence type="predicted"/>
<organism evidence="8">
    <name type="scientific">Streptomyces noursei</name>
    <name type="common">Streptomyces albulus</name>
    <dbReference type="NCBI Taxonomy" id="1971"/>
    <lineage>
        <taxon>Bacteria</taxon>
        <taxon>Bacillati</taxon>
        <taxon>Actinomycetota</taxon>
        <taxon>Actinomycetes</taxon>
        <taxon>Kitasatosporales</taxon>
        <taxon>Streptomycetaceae</taxon>
        <taxon>Streptomyces</taxon>
    </lineage>
</organism>
<dbReference type="CDD" id="cd01127">
    <property type="entry name" value="TrwB_TraG_TraD_VirD4"/>
    <property type="match status" value="1"/>
</dbReference>
<evidence type="ECO:0000313" key="8">
    <source>
        <dbReference type="EMBL" id="BAD80776.1"/>
    </source>
</evidence>
<dbReference type="EMBL" id="BHXC01000005">
    <property type="protein sequence ID" value="GCB88030.1"/>
    <property type="molecule type" value="Genomic_DNA"/>
</dbReference>
<dbReference type="InterPro" id="IPR032689">
    <property type="entry name" value="TraG-D_C"/>
</dbReference>
<evidence type="ECO:0000313" key="9">
    <source>
        <dbReference type="EMBL" id="GCB88030.1"/>
    </source>
</evidence>
<keyword evidence="8" id="KW-0614">Plasmid</keyword>
<sequence length="585" mass="61079">MTGEQNAGPAAGGGIAAPVTVLSVVVGGGLLWVGTWLGGTLGAALGGGGWAPPSLSISSLVHLVKGGPSALWPTAPTGAGFGALVVVLLVLVGLAFAGLAAWKRFRRPTGLAANNTAMAPLMPDQATARARQLRPALESVKEVAPRDRGVLLGELEPAGPELRGSDEDTYTAVMAPRAGKTTAVAVPAMLEAPGAALLTSNKSDAYTLTRRAREGRGTAWTMDLQSVAYAPRELWWDMIASARSIEGATRLAGHFVNASADARAADDFWGKAGQNTLVALFHAAALSGATVLDVLRWLDTPTDRAPINALKTHNPALASRLAATVAGAVETRDGIYETARQATSCLLDPAIAAWVTPDKRREEFKPYDFATSKDTLYLLSKDGGGSAAAITAAAADVVLRAATMAAERNGGRLSTPMRAILDEAANVCRIGDLPALYSHLGSRGITPMTILQSYRQGAKVWGEPGMDALWGASTVKLLGAGIDDATMAENISKLIGKQKIRDASHSHSASGRSTTYSPHREEIMEAAKVRALPRGRALLWATGTPIALVKLRPWYQEPYAGEIAADDQAEKAALTKRANASEVIV</sequence>
<evidence type="ECO:0000256" key="6">
    <source>
        <dbReference type="SAM" id="Phobius"/>
    </source>
</evidence>
<feature type="transmembrane region" description="Helical" evidence="6">
    <location>
        <begin position="81"/>
        <end position="102"/>
    </location>
</feature>
<dbReference type="SUPFAM" id="SSF52540">
    <property type="entry name" value="P-loop containing nucleoside triphosphate hydrolases"/>
    <property type="match status" value="1"/>
</dbReference>
<dbReference type="InterPro" id="IPR051539">
    <property type="entry name" value="T4SS-coupling_protein"/>
</dbReference>
<evidence type="ECO:0000256" key="3">
    <source>
        <dbReference type="ARBA" id="ARBA00022692"/>
    </source>
</evidence>
<protein>
    <submittedName>
        <fullName evidence="8">Putative membrane protein</fullName>
    </submittedName>
</protein>
<keyword evidence="5 6" id="KW-0472">Membrane</keyword>
<evidence type="ECO:0000256" key="5">
    <source>
        <dbReference type="ARBA" id="ARBA00023136"/>
    </source>
</evidence>
<dbReference type="Pfam" id="PF12696">
    <property type="entry name" value="TraG-D_C"/>
    <property type="match status" value="1"/>
</dbReference>